<feature type="chain" id="PRO_5016706807" evidence="5">
    <location>
        <begin position="25"/>
        <end position="184"/>
    </location>
</feature>
<dbReference type="EMBL" id="UIGI01000002">
    <property type="protein sequence ID" value="SUY92924.1"/>
    <property type="molecule type" value="Genomic_DNA"/>
</dbReference>
<dbReference type="GO" id="GO:0009289">
    <property type="term" value="C:pilus"/>
    <property type="evidence" value="ECO:0007669"/>
    <property type="project" value="UniProtKB-SubCell"/>
</dbReference>
<keyword evidence="4" id="KW-0281">Fimbrium</keyword>
<dbReference type="SUPFAM" id="SSF49401">
    <property type="entry name" value="Bacterial adhesins"/>
    <property type="match status" value="1"/>
</dbReference>
<evidence type="ECO:0000313" key="7">
    <source>
        <dbReference type="EMBL" id="SUY92924.1"/>
    </source>
</evidence>
<dbReference type="InterPro" id="IPR000259">
    <property type="entry name" value="Adhesion_dom_fimbrial"/>
</dbReference>
<evidence type="ECO:0000256" key="2">
    <source>
        <dbReference type="ARBA" id="ARBA00006671"/>
    </source>
</evidence>
<evidence type="ECO:0000313" key="8">
    <source>
        <dbReference type="Proteomes" id="UP000255528"/>
    </source>
</evidence>
<keyword evidence="3 5" id="KW-0732">Signal</keyword>
<dbReference type="PANTHER" id="PTHR33420:SF12">
    <property type="entry name" value="FIMBRIN-LIKE PROTEIN FIMI-RELATED"/>
    <property type="match status" value="1"/>
</dbReference>
<dbReference type="InterPro" id="IPR036937">
    <property type="entry name" value="Adhesion_dom_fimbrial_sf"/>
</dbReference>
<protein>
    <submittedName>
        <fullName evidence="7">Type-1A pilin</fullName>
    </submittedName>
</protein>
<dbReference type="Proteomes" id="UP000255528">
    <property type="component" value="Unassembled WGS sequence"/>
</dbReference>
<gene>
    <name evidence="7" type="primary">fimA_10</name>
    <name evidence="7" type="ORF">NCTC12119_04954</name>
</gene>
<feature type="signal peptide" evidence="5">
    <location>
        <begin position="1"/>
        <end position="24"/>
    </location>
</feature>
<evidence type="ECO:0000256" key="1">
    <source>
        <dbReference type="ARBA" id="ARBA00004561"/>
    </source>
</evidence>
<dbReference type="InterPro" id="IPR008966">
    <property type="entry name" value="Adhesion_dom_sf"/>
</dbReference>
<evidence type="ECO:0000259" key="6">
    <source>
        <dbReference type="Pfam" id="PF00419"/>
    </source>
</evidence>
<sequence>MFGTWKTSVLGAAVLVAMSGSAMAAGTASVQGGNVHFTGTVIDAACSVAMGDAGSNVEVDMGQVRSAKFTAVDMVANQKVPFTITLADCDTTVSANAQVTFNGNGVAGKTSVLANGAGPGSAAGVGIQIYDNTGATLNLGVASAKTALINGNNTLHFSADYISTAAAVVSGSVDATATFTMTYS</sequence>
<feature type="domain" description="Fimbrial-type adhesion" evidence="6">
    <location>
        <begin position="35"/>
        <end position="183"/>
    </location>
</feature>
<dbReference type="GO" id="GO:0043709">
    <property type="term" value="P:cell adhesion involved in single-species biofilm formation"/>
    <property type="evidence" value="ECO:0007669"/>
    <property type="project" value="TreeGrafter"/>
</dbReference>
<dbReference type="RefSeq" id="WP_147295674.1">
    <property type="nucleotide sequence ID" value="NZ_UIGI01000002.1"/>
</dbReference>
<dbReference type="AlphaFoldDB" id="A0A381KNG7"/>
<dbReference type="Pfam" id="PF00419">
    <property type="entry name" value="Fimbrial"/>
    <property type="match status" value="1"/>
</dbReference>
<comment type="similarity">
    <text evidence="2">Belongs to the fimbrial protein family.</text>
</comment>
<accession>A0A381KNG7</accession>
<reference evidence="7 8" key="1">
    <citation type="submission" date="2018-06" db="EMBL/GenBank/DDBJ databases">
        <authorList>
            <consortium name="Pathogen Informatics"/>
            <person name="Doyle S."/>
        </authorList>
    </citation>
    <scope>NUCLEOTIDE SEQUENCE [LARGE SCALE GENOMIC DNA]</scope>
    <source>
        <strain evidence="7 8">NCTC12119</strain>
    </source>
</reference>
<evidence type="ECO:0000256" key="3">
    <source>
        <dbReference type="ARBA" id="ARBA00022729"/>
    </source>
</evidence>
<dbReference type="InterPro" id="IPR050263">
    <property type="entry name" value="Bact_Fimbrial_Adh_Pro"/>
</dbReference>
<evidence type="ECO:0000256" key="5">
    <source>
        <dbReference type="SAM" id="SignalP"/>
    </source>
</evidence>
<comment type="subcellular location">
    <subcellularLocation>
        <location evidence="1">Fimbrium</location>
    </subcellularLocation>
</comment>
<name>A0A381KNG7_9ENTR</name>
<dbReference type="PANTHER" id="PTHR33420">
    <property type="entry name" value="FIMBRIAL SUBUNIT ELFA-RELATED"/>
    <property type="match status" value="1"/>
</dbReference>
<dbReference type="Gene3D" id="2.60.40.1090">
    <property type="entry name" value="Fimbrial-type adhesion domain"/>
    <property type="match status" value="1"/>
</dbReference>
<proteinExistence type="inferred from homology"/>
<evidence type="ECO:0000256" key="4">
    <source>
        <dbReference type="ARBA" id="ARBA00023263"/>
    </source>
</evidence>
<organism evidence="7 8">
    <name type="scientific">Buttiauxella agrestis</name>
    <dbReference type="NCBI Taxonomy" id="82977"/>
    <lineage>
        <taxon>Bacteria</taxon>
        <taxon>Pseudomonadati</taxon>
        <taxon>Pseudomonadota</taxon>
        <taxon>Gammaproteobacteria</taxon>
        <taxon>Enterobacterales</taxon>
        <taxon>Enterobacteriaceae</taxon>
        <taxon>Buttiauxella</taxon>
    </lineage>
</organism>